<evidence type="ECO:0000313" key="3">
    <source>
        <dbReference type="Proteomes" id="UP000048949"/>
    </source>
</evidence>
<name>A0A0U1NHK3_9RHOB</name>
<dbReference type="OrthoDB" id="9811255at2"/>
<dbReference type="SUPFAM" id="SSF55797">
    <property type="entry name" value="PR-1-like"/>
    <property type="match status" value="1"/>
</dbReference>
<proteinExistence type="predicted"/>
<dbReference type="InterPro" id="IPR014044">
    <property type="entry name" value="CAP_dom"/>
</dbReference>
<dbReference type="AlphaFoldDB" id="A0A0U1NHK3"/>
<evidence type="ECO:0000259" key="1">
    <source>
        <dbReference type="Pfam" id="PF00188"/>
    </source>
</evidence>
<dbReference type="InterPro" id="IPR035940">
    <property type="entry name" value="CAP_sf"/>
</dbReference>
<protein>
    <submittedName>
        <fullName evidence="2">Cysteine-rich secretory protein family protein</fullName>
    </submittedName>
</protein>
<keyword evidence="3" id="KW-1185">Reference proteome</keyword>
<dbReference type="Gene3D" id="3.40.33.10">
    <property type="entry name" value="CAP"/>
    <property type="match status" value="1"/>
</dbReference>
<dbReference type="PANTHER" id="PTHR31157:SF1">
    <property type="entry name" value="SCP DOMAIN-CONTAINING PROTEIN"/>
    <property type="match status" value="1"/>
</dbReference>
<dbReference type="PANTHER" id="PTHR31157">
    <property type="entry name" value="SCP DOMAIN-CONTAINING PROTEIN"/>
    <property type="match status" value="1"/>
</dbReference>
<dbReference type="Pfam" id="PF00188">
    <property type="entry name" value="CAP"/>
    <property type="match status" value="1"/>
</dbReference>
<sequence>MLRVWIGACILALSGCAVGGNLRPIVIEGEQYAELSAVQGDFLLTVNQNRLRNSVPAVVRDTRLDRAALAHASDMSTVGFFSHRGSSGSNVLQRVKMTGYDACFAAENIANTWPSEAAVLAAWLGSAGHRANILNPKARAFGLAQDGDTWVMVLAAPCR</sequence>
<feature type="domain" description="SCP" evidence="1">
    <location>
        <begin position="45"/>
        <end position="144"/>
    </location>
</feature>
<dbReference type="EMBL" id="CVQV01000001">
    <property type="protein sequence ID" value="CRK73999.1"/>
    <property type="molecule type" value="Genomic_DNA"/>
</dbReference>
<dbReference type="PROSITE" id="PS51257">
    <property type="entry name" value="PROKAR_LIPOPROTEIN"/>
    <property type="match status" value="1"/>
</dbReference>
<dbReference type="STRING" id="282199.GCA_001049735_00022"/>
<dbReference type="Proteomes" id="UP000048949">
    <property type="component" value="Unassembled WGS sequence"/>
</dbReference>
<dbReference type="CDD" id="cd05379">
    <property type="entry name" value="CAP_bacterial"/>
    <property type="match status" value="1"/>
</dbReference>
<accession>A0A0U1NHK3</accession>
<organism evidence="2 3">
    <name type="scientific">Nereida ignava</name>
    <dbReference type="NCBI Taxonomy" id="282199"/>
    <lineage>
        <taxon>Bacteria</taxon>
        <taxon>Pseudomonadati</taxon>
        <taxon>Pseudomonadota</taxon>
        <taxon>Alphaproteobacteria</taxon>
        <taxon>Rhodobacterales</taxon>
        <taxon>Roseobacteraceae</taxon>
        <taxon>Nereida</taxon>
    </lineage>
</organism>
<evidence type="ECO:0000313" key="2">
    <source>
        <dbReference type="EMBL" id="CRK73999.1"/>
    </source>
</evidence>
<dbReference type="RefSeq" id="WP_082136574.1">
    <property type="nucleotide sequence ID" value="NZ_CBFHGK010000001.1"/>
</dbReference>
<gene>
    <name evidence="2" type="ORF">NIG5292_00022</name>
</gene>
<reference evidence="2 3" key="1">
    <citation type="submission" date="2015-04" db="EMBL/GenBank/DDBJ databases">
        <authorList>
            <person name="Syromyatnikov M.Y."/>
            <person name="Popov V.N."/>
        </authorList>
    </citation>
    <scope>NUCLEOTIDE SEQUENCE [LARGE SCALE GENOMIC DNA]</scope>
    <source>
        <strain evidence="2 3">CECT 5292</strain>
    </source>
</reference>